<reference evidence="2 3" key="1">
    <citation type="journal article" date="2023" name="Nat. Commun.">
        <title>Origin of minicircular mitochondrial genomes in red algae.</title>
        <authorList>
            <person name="Lee Y."/>
            <person name="Cho C.H."/>
            <person name="Lee Y.M."/>
            <person name="Park S.I."/>
            <person name="Yang J.H."/>
            <person name="West J.A."/>
            <person name="Bhattacharya D."/>
            <person name="Yoon H.S."/>
        </authorList>
    </citation>
    <scope>NUCLEOTIDE SEQUENCE [LARGE SCALE GENOMIC DNA]</scope>
    <source>
        <strain evidence="2 3">CCMP1338</strain>
        <tissue evidence="2">Whole cell</tissue>
    </source>
</reference>
<dbReference type="InterPro" id="IPR021150">
    <property type="entry name" value="Ubiq_cyt_c_chap"/>
</dbReference>
<evidence type="ECO:0000313" key="2">
    <source>
        <dbReference type="EMBL" id="KAJ8906227.1"/>
    </source>
</evidence>
<name>A0AAV8UY14_9RHOD</name>
<organism evidence="2 3">
    <name type="scientific">Rhodosorus marinus</name>
    <dbReference type="NCBI Taxonomy" id="101924"/>
    <lineage>
        <taxon>Eukaryota</taxon>
        <taxon>Rhodophyta</taxon>
        <taxon>Stylonematophyceae</taxon>
        <taxon>Stylonematales</taxon>
        <taxon>Stylonemataceae</taxon>
        <taxon>Rhodosorus</taxon>
    </lineage>
</organism>
<feature type="domain" description="Ubiquinol-cytochrome c chaperone" evidence="1">
    <location>
        <begin position="143"/>
        <end position="273"/>
    </location>
</feature>
<comment type="caution">
    <text evidence="2">The sequence shown here is derived from an EMBL/GenBank/DDBJ whole genome shotgun (WGS) entry which is preliminary data.</text>
</comment>
<dbReference type="Pfam" id="PF03981">
    <property type="entry name" value="Ubiq_cyt_C_chap"/>
    <property type="match status" value="1"/>
</dbReference>
<gene>
    <name evidence="2" type="ORF">NDN08_002721</name>
</gene>
<evidence type="ECO:0000259" key="1">
    <source>
        <dbReference type="Pfam" id="PF03981"/>
    </source>
</evidence>
<protein>
    <recommendedName>
        <fullName evidence="1">Ubiquinol-cytochrome c chaperone domain-containing protein</fullName>
    </recommendedName>
</protein>
<sequence length="307" mass="36093">MLARSTTMRGIWRGLASKPAAAEKSKLPAALKADGLKSVAGEDPMNMTGEQLEKLDFEAARRRLKEEGEFKPNFLQRALGLDKLVGWMLHGPDKRRDFFMRMLGAGSMYTKRRVTEMRIWDRVQEISYSDRFYNSLRVPRDVRVRFLSWFEVSGLHIWLTVRRAEVGDKQELKSAHNLMERLWTEVEVRLYEEEGLPYSQMVKVTRDLQKLWYARSKLLDKAVQDRDFDEIEKILLRNVNFIEKDLQRAKRLRMYLISELDRLQQITIEDGIEGKIFEGNEFALRTRPSGTTLVEDYVEKREPKNLT</sequence>
<keyword evidence="3" id="KW-1185">Reference proteome</keyword>
<dbReference type="AlphaFoldDB" id="A0AAV8UY14"/>
<proteinExistence type="predicted"/>
<accession>A0AAV8UY14</accession>
<dbReference type="EMBL" id="JAMWBK010000004">
    <property type="protein sequence ID" value="KAJ8906227.1"/>
    <property type="molecule type" value="Genomic_DNA"/>
</dbReference>
<dbReference type="Proteomes" id="UP001157974">
    <property type="component" value="Unassembled WGS sequence"/>
</dbReference>
<evidence type="ECO:0000313" key="3">
    <source>
        <dbReference type="Proteomes" id="UP001157974"/>
    </source>
</evidence>